<name>A0A0S1SUI4_9BACT</name>
<dbReference type="Pfam" id="PF12697">
    <property type="entry name" value="Abhydrolase_6"/>
    <property type="match status" value="1"/>
</dbReference>
<accession>A0A0S1SF65</accession>
<gene>
    <name evidence="2" type="ORF">PeribacterD1_0617</name>
</gene>
<dbReference type="InterPro" id="IPR050266">
    <property type="entry name" value="AB_hydrolase_sf"/>
</dbReference>
<dbReference type="EMBL" id="CP013065">
    <property type="protein sequence ID" value="ALM13296.1"/>
    <property type="molecule type" value="Genomic_DNA"/>
</dbReference>
<dbReference type="GO" id="GO:0016020">
    <property type="term" value="C:membrane"/>
    <property type="evidence" value="ECO:0007669"/>
    <property type="project" value="TreeGrafter"/>
</dbReference>
<dbReference type="SUPFAM" id="SSF53474">
    <property type="entry name" value="alpha/beta-Hydrolases"/>
    <property type="match status" value="1"/>
</dbReference>
<dbReference type="Gene3D" id="3.40.50.1820">
    <property type="entry name" value="alpha/beta hydrolase"/>
    <property type="match status" value="1"/>
</dbReference>
<organism evidence="2 3">
    <name type="scientific">Candidatus Peribacter riflensis</name>
    <dbReference type="NCBI Taxonomy" id="1735162"/>
    <lineage>
        <taxon>Bacteria</taxon>
        <taxon>Candidatus Peregrinibacteriota</taxon>
        <taxon>Candidatus Peribacteria</taxon>
        <taxon>Candidatus Peribacterales</taxon>
        <taxon>Candidatus Peribacteraceae</taxon>
        <taxon>Candidatus Peribacter</taxon>
    </lineage>
</organism>
<accession>A0A0S1SUD5</accession>
<dbReference type="InterPro" id="IPR029058">
    <property type="entry name" value="AB_hydrolase_fold"/>
</dbReference>
<evidence type="ECO:0000313" key="3">
    <source>
        <dbReference type="Proteomes" id="UP000069135"/>
    </source>
</evidence>
<evidence type="ECO:0000259" key="1">
    <source>
        <dbReference type="Pfam" id="PF12697"/>
    </source>
</evidence>
<dbReference type="KEGG" id="prf:PeribacterA2_0616"/>
<accession>A0A0S1SUI4</accession>
<dbReference type="STRING" id="1735162.PeribacterB2_0616"/>
<feature type="domain" description="AB hydrolase-1" evidence="1">
    <location>
        <begin position="5"/>
        <end position="236"/>
    </location>
</feature>
<dbReference type="GO" id="GO:0016787">
    <property type="term" value="F:hydrolase activity"/>
    <property type="evidence" value="ECO:0007669"/>
    <property type="project" value="UniProtKB-KW"/>
</dbReference>
<sequence length="243" mass="27379">MQPVLLCLHGWGGSKESFDELKAALDGEDLLILTPDLPGFGLEPEPDRPWSVDDYANWVEVYLQKTLRPTPYAQSPLLLLGHSHGGRIAIKLAARQTNSYKLDHLYLCAAAGIRHRSLKRLLGRMLAGIGRALFAIPGLSKLEPFAKRMLYKLLREHDYERASPIMRQTLARVTAEDLTSLLPKIAVPTDLFWGEDDTYTPIAHGRLMHEGIRGSVLHTFEGTRHRVHRDRALEIASVIRDHL</sequence>
<reference evidence="3" key="1">
    <citation type="submission" date="2015-10" db="EMBL/GenBank/DDBJ databases">
        <title>Analysis of five complete genome sequences for members of the class Peribacteria in the recently recognized Peregrinibacteria bacterial phylum.</title>
        <authorList>
            <person name="Anantharaman K."/>
            <person name="Brown C.T."/>
            <person name="Burstein D."/>
            <person name="Castelle C.J."/>
            <person name="Probst A.J."/>
            <person name="Thomas B.C."/>
            <person name="Williams K.H."/>
            <person name="Banfield J.F."/>
        </authorList>
    </citation>
    <scope>NUCLEOTIDE SEQUENCE [LARGE SCALE GENOMIC DNA]</scope>
</reference>
<protein>
    <submittedName>
        <fullName evidence="2">Alpha/beta hydrolase</fullName>
    </submittedName>
</protein>
<evidence type="ECO:0000313" key="2">
    <source>
        <dbReference type="EMBL" id="ALM13296.1"/>
    </source>
</evidence>
<dbReference type="PRINTS" id="PR00111">
    <property type="entry name" value="ABHYDROLASE"/>
</dbReference>
<reference evidence="2 3" key="2">
    <citation type="journal article" date="2016" name="PeerJ">
        <title>Analysis of five complete genome sequences for members of the class Peribacteria in the recently recognized Peregrinibacteria bacterial phylum.</title>
        <authorList>
            <person name="Anantharaman K."/>
            <person name="Brown C.T."/>
            <person name="Burstein D."/>
            <person name="Castelle C.J."/>
            <person name="Probst A.J."/>
            <person name="Thomas B.C."/>
            <person name="Williams K.H."/>
            <person name="Banfield J.F."/>
        </authorList>
    </citation>
    <scope>NUCLEOTIDE SEQUENCE [LARGE SCALE GENOMIC DNA]</scope>
    <source>
        <strain evidence="2">RIFOXYD1_FULL_PER-ii_59_16</strain>
    </source>
</reference>
<keyword evidence="2" id="KW-0378">Hydrolase</keyword>
<dbReference type="InterPro" id="IPR000073">
    <property type="entry name" value="AB_hydrolase_1"/>
</dbReference>
<dbReference type="Proteomes" id="UP000069135">
    <property type="component" value="Chromosome"/>
</dbReference>
<dbReference type="PANTHER" id="PTHR43798">
    <property type="entry name" value="MONOACYLGLYCEROL LIPASE"/>
    <property type="match status" value="1"/>
</dbReference>
<dbReference type="AlphaFoldDB" id="A0A0S1SUI4"/>
<accession>A0A0S1SNK4</accession>
<accession>A0A0S1SII2</accession>
<proteinExistence type="predicted"/>
<dbReference type="PANTHER" id="PTHR43798:SF33">
    <property type="entry name" value="HYDROLASE, PUTATIVE (AFU_ORTHOLOGUE AFUA_2G14860)-RELATED"/>
    <property type="match status" value="1"/>
</dbReference>